<protein>
    <submittedName>
        <fullName evidence="2">Uncharacterized protein</fullName>
    </submittedName>
</protein>
<dbReference type="OrthoDB" id="3364132at2759"/>
<gene>
    <name evidence="2" type="ORF">FIBSPDRAFT_969102</name>
</gene>
<dbReference type="Proteomes" id="UP000076532">
    <property type="component" value="Unassembled WGS sequence"/>
</dbReference>
<feature type="non-terminal residue" evidence="2">
    <location>
        <position position="1"/>
    </location>
</feature>
<dbReference type="EMBL" id="KV418100">
    <property type="protein sequence ID" value="KZP03323.1"/>
    <property type="molecule type" value="Genomic_DNA"/>
</dbReference>
<feature type="region of interest" description="Disordered" evidence="1">
    <location>
        <begin position="49"/>
        <end position="71"/>
    </location>
</feature>
<reference evidence="2 3" key="1">
    <citation type="journal article" date="2016" name="Mol. Biol. Evol.">
        <title>Comparative Genomics of Early-Diverging Mushroom-Forming Fungi Provides Insights into the Origins of Lignocellulose Decay Capabilities.</title>
        <authorList>
            <person name="Nagy L.G."/>
            <person name="Riley R."/>
            <person name="Tritt A."/>
            <person name="Adam C."/>
            <person name="Daum C."/>
            <person name="Floudas D."/>
            <person name="Sun H."/>
            <person name="Yadav J.S."/>
            <person name="Pangilinan J."/>
            <person name="Larsson K.H."/>
            <person name="Matsuura K."/>
            <person name="Barry K."/>
            <person name="Labutti K."/>
            <person name="Kuo R."/>
            <person name="Ohm R.A."/>
            <person name="Bhattacharya S.S."/>
            <person name="Shirouzu T."/>
            <person name="Yoshinaga Y."/>
            <person name="Martin F.M."/>
            <person name="Grigoriev I.V."/>
            <person name="Hibbett D.S."/>
        </authorList>
    </citation>
    <scope>NUCLEOTIDE SEQUENCE [LARGE SCALE GENOMIC DNA]</scope>
    <source>
        <strain evidence="2 3">CBS 109695</strain>
    </source>
</reference>
<evidence type="ECO:0000313" key="3">
    <source>
        <dbReference type="Proteomes" id="UP000076532"/>
    </source>
</evidence>
<proteinExistence type="predicted"/>
<evidence type="ECO:0000256" key="1">
    <source>
        <dbReference type="SAM" id="MobiDB-lite"/>
    </source>
</evidence>
<keyword evidence="3" id="KW-1185">Reference proteome</keyword>
<dbReference type="AlphaFoldDB" id="A0A167TVE6"/>
<name>A0A167TVE6_9AGAM</name>
<accession>A0A167TVE6</accession>
<sequence>ESSGSEDAVRIAELKGEAEALRAAIKAEGKKKRKAEIVKRKAENEDLRTQLAALRVEPSTSAGPSLKKAKR</sequence>
<organism evidence="2 3">
    <name type="scientific">Athelia psychrophila</name>
    <dbReference type="NCBI Taxonomy" id="1759441"/>
    <lineage>
        <taxon>Eukaryota</taxon>
        <taxon>Fungi</taxon>
        <taxon>Dikarya</taxon>
        <taxon>Basidiomycota</taxon>
        <taxon>Agaricomycotina</taxon>
        <taxon>Agaricomycetes</taxon>
        <taxon>Agaricomycetidae</taxon>
        <taxon>Atheliales</taxon>
        <taxon>Atheliaceae</taxon>
        <taxon>Athelia</taxon>
    </lineage>
</organism>
<evidence type="ECO:0000313" key="2">
    <source>
        <dbReference type="EMBL" id="KZP03323.1"/>
    </source>
</evidence>